<evidence type="ECO:0000259" key="5">
    <source>
        <dbReference type="PROSITE" id="PS51294"/>
    </source>
</evidence>
<reference evidence="6 7" key="1">
    <citation type="journal article" date="2021" name="Nat. Plants">
        <title>The Taxus genome provides insights into paclitaxel biosynthesis.</title>
        <authorList>
            <person name="Xiong X."/>
            <person name="Gou J."/>
            <person name="Liao Q."/>
            <person name="Li Y."/>
            <person name="Zhou Q."/>
            <person name="Bi G."/>
            <person name="Li C."/>
            <person name="Du R."/>
            <person name="Wang X."/>
            <person name="Sun T."/>
            <person name="Guo L."/>
            <person name="Liang H."/>
            <person name="Lu P."/>
            <person name="Wu Y."/>
            <person name="Zhang Z."/>
            <person name="Ro D.K."/>
            <person name="Shang Y."/>
            <person name="Huang S."/>
            <person name="Yan J."/>
        </authorList>
    </citation>
    <scope>NUCLEOTIDE SEQUENCE [LARGE SCALE GENOMIC DNA]</scope>
    <source>
        <strain evidence="6">Ta-2019</strain>
    </source>
</reference>
<dbReference type="OMA" id="PDEWQDW"/>
<feature type="compositionally biased region" description="Polar residues" evidence="4">
    <location>
        <begin position="527"/>
        <end position="536"/>
    </location>
</feature>
<feature type="region of interest" description="Disordered" evidence="4">
    <location>
        <begin position="423"/>
        <end position="449"/>
    </location>
</feature>
<dbReference type="PANTHER" id="PTHR31499">
    <property type="entry name" value="MYB FAMILY TRANSCRIPTION FACTOR PHL11"/>
    <property type="match status" value="1"/>
</dbReference>
<dbReference type="EMBL" id="JAHRHJ020000008">
    <property type="protein sequence ID" value="KAH9305418.1"/>
    <property type="molecule type" value="Genomic_DNA"/>
</dbReference>
<evidence type="ECO:0000256" key="1">
    <source>
        <dbReference type="ARBA" id="ARBA00023015"/>
    </source>
</evidence>
<dbReference type="InterPro" id="IPR006447">
    <property type="entry name" value="Myb_dom_plants"/>
</dbReference>
<dbReference type="Gene3D" id="1.10.10.60">
    <property type="entry name" value="Homeodomain-like"/>
    <property type="match status" value="1"/>
</dbReference>
<dbReference type="SUPFAM" id="SSF46689">
    <property type="entry name" value="Homeodomain-like"/>
    <property type="match status" value="1"/>
</dbReference>
<feature type="compositionally biased region" description="Basic and acidic residues" evidence="4">
    <location>
        <begin position="495"/>
        <end position="509"/>
    </location>
</feature>
<evidence type="ECO:0000256" key="2">
    <source>
        <dbReference type="ARBA" id="ARBA00023163"/>
    </source>
</evidence>
<feature type="domain" description="HTH myb-type" evidence="5">
    <location>
        <begin position="286"/>
        <end position="346"/>
    </location>
</feature>
<keyword evidence="1" id="KW-0805">Transcription regulation</keyword>
<keyword evidence="3" id="KW-0539">Nucleus</keyword>
<dbReference type="NCBIfam" id="TIGR01557">
    <property type="entry name" value="myb_SHAQKYF"/>
    <property type="match status" value="1"/>
</dbReference>
<dbReference type="InterPro" id="IPR025756">
    <property type="entry name" value="Myb_CC_LHEQLE"/>
</dbReference>
<protein>
    <recommendedName>
        <fullName evidence="5">HTH myb-type domain-containing protein</fullName>
    </recommendedName>
</protein>
<dbReference type="GO" id="GO:0003700">
    <property type="term" value="F:DNA-binding transcription factor activity"/>
    <property type="evidence" value="ECO:0007669"/>
    <property type="project" value="InterPro"/>
</dbReference>
<feature type="region of interest" description="Disordered" evidence="4">
    <location>
        <begin position="1"/>
        <end position="22"/>
    </location>
</feature>
<dbReference type="InterPro" id="IPR009057">
    <property type="entry name" value="Homeodomain-like_sf"/>
</dbReference>
<feature type="compositionally biased region" description="Basic and acidic residues" evidence="4">
    <location>
        <begin position="1"/>
        <end position="15"/>
    </location>
</feature>
<feature type="non-terminal residue" evidence="6">
    <location>
        <position position="536"/>
    </location>
</feature>
<comment type="caution">
    <text evidence="6">The sequence shown here is derived from an EMBL/GenBank/DDBJ whole genome shotgun (WGS) entry which is preliminary data.</text>
</comment>
<dbReference type="PANTHER" id="PTHR31499:SF80">
    <property type="entry name" value="HTH MYB-TYPE DOMAIN-CONTAINING PROTEIN"/>
    <property type="match status" value="1"/>
</dbReference>
<feature type="region of interest" description="Disordered" evidence="4">
    <location>
        <begin position="495"/>
        <end position="536"/>
    </location>
</feature>
<feature type="compositionally biased region" description="Low complexity" evidence="4">
    <location>
        <begin position="42"/>
        <end position="56"/>
    </location>
</feature>
<dbReference type="GO" id="GO:0003677">
    <property type="term" value="F:DNA binding"/>
    <property type="evidence" value="ECO:0007669"/>
    <property type="project" value="InterPro"/>
</dbReference>
<proteinExistence type="predicted"/>
<gene>
    <name evidence="6" type="ORF">KI387_009822</name>
</gene>
<feature type="region of interest" description="Disordered" evidence="4">
    <location>
        <begin position="42"/>
        <end position="67"/>
    </location>
</feature>
<evidence type="ECO:0000313" key="7">
    <source>
        <dbReference type="Proteomes" id="UP000824469"/>
    </source>
</evidence>
<name>A0AA38KE13_TAXCH</name>
<dbReference type="AlphaFoldDB" id="A0AA38KE13"/>
<dbReference type="PROSITE" id="PS51294">
    <property type="entry name" value="HTH_MYB"/>
    <property type="match status" value="1"/>
</dbReference>
<evidence type="ECO:0000313" key="6">
    <source>
        <dbReference type="EMBL" id="KAH9305418.1"/>
    </source>
</evidence>
<organism evidence="6 7">
    <name type="scientific">Taxus chinensis</name>
    <name type="common">Chinese yew</name>
    <name type="synonym">Taxus wallichiana var. chinensis</name>
    <dbReference type="NCBI Taxonomy" id="29808"/>
    <lineage>
        <taxon>Eukaryota</taxon>
        <taxon>Viridiplantae</taxon>
        <taxon>Streptophyta</taxon>
        <taxon>Embryophyta</taxon>
        <taxon>Tracheophyta</taxon>
        <taxon>Spermatophyta</taxon>
        <taxon>Pinopsida</taxon>
        <taxon>Pinidae</taxon>
        <taxon>Conifers II</taxon>
        <taxon>Cupressales</taxon>
        <taxon>Taxaceae</taxon>
        <taxon>Taxus</taxon>
    </lineage>
</organism>
<dbReference type="InterPro" id="IPR001005">
    <property type="entry name" value="SANT/Myb"/>
</dbReference>
<keyword evidence="2" id="KW-0804">Transcription</keyword>
<dbReference type="Proteomes" id="UP000824469">
    <property type="component" value="Unassembled WGS sequence"/>
</dbReference>
<accession>A0AA38KE13</accession>
<evidence type="ECO:0000256" key="4">
    <source>
        <dbReference type="SAM" id="MobiDB-lite"/>
    </source>
</evidence>
<dbReference type="Pfam" id="PF14379">
    <property type="entry name" value="Myb_CC_LHEQLE"/>
    <property type="match status" value="1"/>
</dbReference>
<evidence type="ECO:0000256" key="3">
    <source>
        <dbReference type="ARBA" id="ARBA00023242"/>
    </source>
</evidence>
<dbReference type="FunFam" id="1.10.10.60:FF:000002">
    <property type="entry name" value="Myb family transcription factor"/>
    <property type="match status" value="1"/>
</dbReference>
<dbReference type="InterPro" id="IPR046955">
    <property type="entry name" value="PHR1-like"/>
</dbReference>
<dbReference type="InterPro" id="IPR017930">
    <property type="entry name" value="Myb_dom"/>
</dbReference>
<dbReference type="Pfam" id="PF00249">
    <property type="entry name" value="Myb_DNA-binding"/>
    <property type="match status" value="1"/>
</dbReference>
<keyword evidence="7" id="KW-1185">Reference proteome</keyword>
<sequence>MMSTHKVDGIHHERAGIGSQNSVQSIPAPIAYQTCHASKSKYPPYVQQAPQQAVSSNSSEAGDFQEEKSLPPFSLVSAGKKLISTPMSSNASALSNVIDPELISSTSSTFCTSLHFSPSSISQHHNPSGIHPFLPHPSESSLRASAIPPSQSAFSQSIFSGDYMQQSYQDTHSGDPFMKFTEVASECSQYDQSAASSGLVVQDHNKPADWPDWPQQLPSDDDSLAADWTNFILESGEDPGLNTIYQSQNLPNTDSILPQRQLSQEFHATKGVNQLAASSTVSGTGTSNKPRLRWTPELHEGFVEAVKQLGGAEKATPKGVLRLMNVESLTIYHVKSHLQKYRIAKYMPDQAEVKTSSSAGQEKTSSDNLPVLDLKTGMQITEALRLQMEVQKQLHEQLEIQRTLQLRIEEHGRYLQKMFEEQQKTDDSVKNENLSAAHSSGPVALGPLVQSSDVLDSGTIPEMNIETVQKEKSGILQLPPANSVHESLPVSKNLEVFKDDTKKTSHESVIDSEEGSKFPPAKRIRTGSENTTVDTL</sequence>